<dbReference type="PANTHER" id="PTHR10196:SF69">
    <property type="entry name" value="GLYCEROL KINASE"/>
    <property type="match status" value="1"/>
</dbReference>
<dbReference type="GO" id="GO:0005829">
    <property type="term" value="C:cytosol"/>
    <property type="evidence" value="ECO:0007669"/>
    <property type="project" value="TreeGrafter"/>
</dbReference>
<keyword evidence="6 9" id="KW-0319">Glycerol metabolism</keyword>
<evidence type="ECO:0000256" key="1">
    <source>
        <dbReference type="ARBA" id="ARBA00005190"/>
    </source>
</evidence>
<reference evidence="13 14" key="1">
    <citation type="submission" date="2017-11" db="EMBL/GenBank/DDBJ databases">
        <authorList>
            <person name="Han C.G."/>
        </authorList>
    </citation>
    <scope>NUCLEOTIDE SEQUENCE [LARGE SCALE GENOMIC DNA]</scope>
    <source>
        <strain evidence="13 14">ANC 5347</strain>
    </source>
</reference>
<evidence type="ECO:0000256" key="3">
    <source>
        <dbReference type="ARBA" id="ARBA00022679"/>
    </source>
</evidence>
<accession>A0A2H9UN65</accession>
<feature type="binding site" evidence="9">
    <location>
        <position position="408"/>
    </location>
    <ligand>
        <name>ADP</name>
        <dbReference type="ChEBI" id="CHEBI:456216"/>
    </ligand>
</feature>
<dbReference type="PIRSF" id="PIRSF000538">
    <property type="entry name" value="GlpK"/>
    <property type="match status" value="1"/>
</dbReference>
<dbReference type="Gene3D" id="3.30.420.40">
    <property type="match status" value="2"/>
</dbReference>
<evidence type="ECO:0000259" key="11">
    <source>
        <dbReference type="Pfam" id="PF00370"/>
    </source>
</evidence>
<sequence length="494" mass="54442">MSYLLALDQGTTSSRAIIFNEHGQIQATAQRETHIQTPHSGWVEQDAQEIWSTQIAVVQQALATARILAKDIKAIGLTNQRETTVVWDRRNGKPLAPAIVWQDRRTSDWCNQLIEQGWMCKIQQKTGLRIDPYFSAGKLVWFLEHVEGVRELAEQGHVAFGTIDSWLIWNLTQGAEHVIEASNASRTMLMNLHQQTWDEELLELFHIPASVLPKIISSDNYIADTASGLLGANIPITGILGDQQSALFGQSCFEVGSAKNTYGTGCFMLFNTGQDIQLSQNKLLSTLAWQAQGQTTYALEGSVFMAGAVVQWLRDGLGIIQKSNDIEKLACKVEDTDGVVLVPAFTGLGAPHWDSEARALLCGMSRGTTQAHIARAALESIAFQVSDVLSAMQSDIAHPLKELRVDGGASSNDMLMQFQADILNVPVLRPKMLESTAWGAAAMAGLKSGIFSSLEEISQSWQLERAFEPKMQNDEREAHLAKWQKALNRAKSDL</sequence>
<dbReference type="GO" id="GO:0004370">
    <property type="term" value="F:glycerol kinase activity"/>
    <property type="evidence" value="ECO:0007669"/>
    <property type="project" value="UniProtKB-UniRule"/>
</dbReference>
<feature type="binding site" evidence="9">
    <location>
        <position position="81"/>
    </location>
    <ligand>
        <name>glycerol</name>
        <dbReference type="ChEBI" id="CHEBI:17754"/>
    </ligand>
</feature>
<proteinExistence type="inferred from homology"/>
<feature type="binding site" evidence="9">
    <location>
        <position position="82"/>
    </location>
    <ligand>
        <name>sn-glycerol 3-phosphate</name>
        <dbReference type="ChEBI" id="CHEBI:57597"/>
    </ligand>
</feature>
<feature type="binding site" evidence="9">
    <location>
        <position position="242"/>
    </location>
    <ligand>
        <name>sn-glycerol 3-phosphate</name>
        <dbReference type="ChEBI" id="CHEBI:57597"/>
    </ligand>
</feature>
<feature type="binding site" evidence="9">
    <location>
        <position position="11"/>
    </location>
    <ligand>
        <name>sn-glycerol 3-phosphate</name>
        <dbReference type="ChEBI" id="CHEBI:57597"/>
    </ligand>
</feature>
<organism evidence="13 14">
    <name type="scientific">Acinetobacter pseudolwoffii</name>
    <dbReference type="NCBI Taxonomy" id="2053287"/>
    <lineage>
        <taxon>Bacteria</taxon>
        <taxon>Pseudomonadati</taxon>
        <taxon>Pseudomonadota</taxon>
        <taxon>Gammaproteobacteria</taxon>
        <taxon>Moraxellales</taxon>
        <taxon>Moraxellaceae</taxon>
        <taxon>Acinetobacter</taxon>
    </lineage>
</organism>
<evidence type="ECO:0000313" key="13">
    <source>
        <dbReference type="EMBL" id="PJI33166.1"/>
    </source>
</evidence>
<name>A0A2H9UN65_9GAMM</name>
<evidence type="ECO:0000256" key="4">
    <source>
        <dbReference type="ARBA" id="ARBA00022741"/>
    </source>
</evidence>
<feature type="binding site" evidence="9">
    <location>
        <position position="12"/>
    </location>
    <ligand>
        <name>ATP</name>
        <dbReference type="ChEBI" id="CHEBI:30616"/>
    </ligand>
</feature>
<dbReference type="GO" id="GO:0006072">
    <property type="term" value="P:glycerol-3-phosphate metabolic process"/>
    <property type="evidence" value="ECO:0007669"/>
    <property type="project" value="InterPro"/>
</dbReference>
<feature type="binding site" evidence="9">
    <location>
        <position position="307"/>
    </location>
    <ligand>
        <name>ATP</name>
        <dbReference type="ChEBI" id="CHEBI:30616"/>
    </ligand>
</feature>
<dbReference type="EC" id="2.7.1.30" evidence="9"/>
<feature type="domain" description="Carbohydrate kinase FGGY N-terminal" evidence="11">
    <location>
        <begin position="3"/>
        <end position="249"/>
    </location>
</feature>
<dbReference type="NCBIfam" id="NF000756">
    <property type="entry name" value="PRK00047.1"/>
    <property type="match status" value="1"/>
</dbReference>
<dbReference type="SUPFAM" id="SSF53067">
    <property type="entry name" value="Actin-like ATPase domain"/>
    <property type="match status" value="2"/>
</dbReference>
<feature type="binding site" evidence="9">
    <location>
        <position position="11"/>
    </location>
    <ligand>
        <name>ATP</name>
        <dbReference type="ChEBI" id="CHEBI:30616"/>
    </ligand>
</feature>
<dbReference type="Pfam" id="PF02782">
    <property type="entry name" value="FGGY_C"/>
    <property type="match status" value="1"/>
</dbReference>
<evidence type="ECO:0000259" key="12">
    <source>
        <dbReference type="Pfam" id="PF02782"/>
    </source>
</evidence>
<dbReference type="InterPro" id="IPR018485">
    <property type="entry name" value="FGGY_C"/>
</dbReference>
<dbReference type="PANTHER" id="PTHR10196">
    <property type="entry name" value="SUGAR KINASE"/>
    <property type="match status" value="1"/>
</dbReference>
<feature type="binding site" evidence="9">
    <location>
        <position position="243"/>
    </location>
    <ligand>
        <name>glycerol</name>
        <dbReference type="ChEBI" id="CHEBI:17754"/>
    </ligand>
</feature>
<feature type="binding site" evidence="9">
    <location>
        <position position="311"/>
    </location>
    <ligand>
        <name>ATP</name>
        <dbReference type="ChEBI" id="CHEBI:30616"/>
    </ligand>
</feature>
<comment type="pathway">
    <text evidence="1 9">Polyol metabolism; glycerol degradation via glycerol kinase pathway; sn-glycerol 3-phosphate from glycerol: step 1/1.</text>
</comment>
<dbReference type="RefSeq" id="WP_100357316.1">
    <property type="nucleotide sequence ID" value="NZ_CP183899.1"/>
</dbReference>
<comment type="caution">
    <text evidence="13">The sequence shown here is derived from an EMBL/GenBank/DDBJ whole genome shotgun (WGS) entry which is preliminary data.</text>
</comment>
<evidence type="ECO:0000313" key="14">
    <source>
        <dbReference type="Proteomes" id="UP000242351"/>
    </source>
</evidence>
<dbReference type="GO" id="GO:0019563">
    <property type="term" value="P:glycerol catabolic process"/>
    <property type="evidence" value="ECO:0007669"/>
    <property type="project" value="UniProtKB-UniRule"/>
</dbReference>
<comment type="activity regulation">
    <text evidence="9">Inhibited by fructose 1,6-bisphosphate (FBP).</text>
</comment>
<feature type="binding site" evidence="9">
    <location>
        <position position="264"/>
    </location>
    <ligand>
        <name>ADP</name>
        <dbReference type="ChEBI" id="CHEBI:456216"/>
    </ligand>
</feature>
<dbReference type="PROSITE" id="PS00933">
    <property type="entry name" value="FGGY_KINASES_1"/>
    <property type="match status" value="1"/>
</dbReference>
<feature type="binding site" evidence="9">
    <location>
        <position position="133"/>
    </location>
    <ligand>
        <name>glycerol</name>
        <dbReference type="ChEBI" id="CHEBI:17754"/>
    </ligand>
</feature>
<dbReference type="GO" id="GO:0005524">
    <property type="term" value="F:ATP binding"/>
    <property type="evidence" value="ECO:0007669"/>
    <property type="project" value="UniProtKB-UniRule"/>
</dbReference>
<feature type="binding site" evidence="9">
    <location>
        <position position="408"/>
    </location>
    <ligand>
        <name>ATP</name>
        <dbReference type="ChEBI" id="CHEBI:30616"/>
    </ligand>
</feature>
<feature type="binding site" evidence="9">
    <location>
        <position position="81"/>
    </location>
    <ligand>
        <name>sn-glycerol 3-phosphate</name>
        <dbReference type="ChEBI" id="CHEBI:57597"/>
    </ligand>
</feature>
<evidence type="ECO:0000256" key="7">
    <source>
        <dbReference type="ARBA" id="ARBA00022840"/>
    </source>
</evidence>
<dbReference type="InterPro" id="IPR043129">
    <property type="entry name" value="ATPase_NBD"/>
</dbReference>
<feature type="binding site" evidence="9">
    <location>
        <position position="11"/>
    </location>
    <ligand>
        <name>ADP</name>
        <dbReference type="ChEBI" id="CHEBI:456216"/>
    </ligand>
</feature>
<feature type="binding site" evidence="9">
    <location>
        <position position="412"/>
    </location>
    <ligand>
        <name>ADP</name>
        <dbReference type="ChEBI" id="CHEBI:456216"/>
    </ligand>
</feature>
<comment type="function">
    <text evidence="9">Key enzyme in the regulation of glycerol uptake and metabolism. Catalyzes the phosphorylation of glycerol to yield sn-glycerol 3-phosphate.</text>
</comment>
<feature type="binding site" evidence="9">
    <location>
        <position position="15"/>
    </location>
    <ligand>
        <name>ADP</name>
        <dbReference type="ChEBI" id="CHEBI:456216"/>
    </ligand>
</feature>
<keyword evidence="7 9" id="KW-0067">ATP-binding</keyword>
<dbReference type="UniPathway" id="UPA00618">
    <property type="reaction ID" value="UER00672"/>
</dbReference>
<reference evidence="13 14" key="2">
    <citation type="submission" date="2017-12" db="EMBL/GenBank/DDBJ databases">
        <title>Revising the taxonomy of the Acinetobacter lwoffii group: the description of Acinetobacter pseudolwoffii sp. nov. and emended description of Acinetobacter lwoffii.</title>
        <authorList>
            <person name="Nemec A."/>
        </authorList>
    </citation>
    <scope>NUCLEOTIDE SEQUENCE [LARGE SCALE GENOMIC DNA]</scope>
    <source>
        <strain evidence="13 14">ANC 5347</strain>
    </source>
</reference>
<feature type="binding site" evidence="9">
    <location>
        <position position="264"/>
    </location>
    <ligand>
        <name>ATP</name>
        <dbReference type="ChEBI" id="CHEBI:30616"/>
    </ligand>
</feature>
<dbReference type="InterPro" id="IPR000577">
    <property type="entry name" value="Carb_kinase_FGGY"/>
</dbReference>
<keyword evidence="3 9" id="KW-0808">Transferase</keyword>
<dbReference type="FunFam" id="3.30.420.40:FF:000008">
    <property type="entry name" value="Glycerol kinase"/>
    <property type="match status" value="1"/>
</dbReference>
<dbReference type="HAMAP" id="MF_00186">
    <property type="entry name" value="Glycerol_kin"/>
    <property type="match status" value="1"/>
</dbReference>
<dbReference type="AlphaFoldDB" id="A0A2H9UN65"/>
<dbReference type="FunFam" id="3.30.420.40:FF:000007">
    <property type="entry name" value="Glycerol kinase"/>
    <property type="match status" value="1"/>
</dbReference>
<comment type="similarity">
    <text evidence="2 9 10">Belongs to the FGGY kinase family.</text>
</comment>
<dbReference type="EMBL" id="PGOZ01000003">
    <property type="protein sequence ID" value="PJI33166.1"/>
    <property type="molecule type" value="Genomic_DNA"/>
</dbReference>
<evidence type="ECO:0000256" key="9">
    <source>
        <dbReference type="HAMAP-Rule" id="MF_00186"/>
    </source>
</evidence>
<dbReference type="NCBIfam" id="TIGR01311">
    <property type="entry name" value="glycerol_kin"/>
    <property type="match status" value="1"/>
</dbReference>
<evidence type="ECO:0000256" key="8">
    <source>
        <dbReference type="ARBA" id="ARBA00052101"/>
    </source>
</evidence>
<evidence type="ECO:0000256" key="2">
    <source>
        <dbReference type="ARBA" id="ARBA00009156"/>
    </source>
</evidence>
<feature type="domain" description="Carbohydrate kinase FGGY C-terminal" evidence="12">
    <location>
        <begin position="259"/>
        <end position="445"/>
    </location>
</feature>
<evidence type="ECO:0000256" key="6">
    <source>
        <dbReference type="ARBA" id="ARBA00022798"/>
    </source>
</evidence>
<feature type="binding site" evidence="9">
    <location>
        <position position="133"/>
    </location>
    <ligand>
        <name>sn-glycerol 3-phosphate</name>
        <dbReference type="ChEBI" id="CHEBI:57597"/>
    </ligand>
</feature>
<evidence type="ECO:0000256" key="5">
    <source>
        <dbReference type="ARBA" id="ARBA00022777"/>
    </source>
</evidence>
<dbReference type="Proteomes" id="UP000242351">
    <property type="component" value="Unassembled WGS sequence"/>
</dbReference>
<dbReference type="Pfam" id="PF00370">
    <property type="entry name" value="FGGY_N"/>
    <property type="match status" value="1"/>
</dbReference>
<dbReference type="InterPro" id="IPR018483">
    <property type="entry name" value="Carb_kinase_FGGY_CS"/>
</dbReference>
<evidence type="ECO:0000256" key="10">
    <source>
        <dbReference type="RuleBase" id="RU003733"/>
    </source>
</evidence>
<comment type="catalytic activity">
    <reaction evidence="8 9">
        <text>glycerol + ATP = sn-glycerol 3-phosphate + ADP + H(+)</text>
        <dbReference type="Rhea" id="RHEA:21644"/>
        <dbReference type="ChEBI" id="CHEBI:15378"/>
        <dbReference type="ChEBI" id="CHEBI:17754"/>
        <dbReference type="ChEBI" id="CHEBI:30616"/>
        <dbReference type="ChEBI" id="CHEBI:57597"/>
        <dbReference type="ChEBI" id="CHEBI:456216"/>
        <dbReference type="EC" id="2.7.1.30"/>
    </reaction>
</comment>
<feature type="binding site" evidence="9">
    <location>
        <position position="242"/>
    </location>
    <ligand>
        <name>glycerol</name>
        <dbReference type="ChEBI" id="CHEBI:17754"/>
    </ligand>
</feature>
<dbReference type="CDD" id="cd07786">
    <property type="entry name" value="FGGY_EcGK_like"/>
    <property type="match status" value="1"/>
</dbReference>
<feature type="binding site" evidence="9">
    <location>
        <position position="13"/>
    </location>
    <ligand>
        <name>ATP</name>
        <dbReference type="ChEBI" id="CHEBI:30616"/>
    </ligand>
</feature>
<feature type="binding site" evidence="9">
    <location>
        <position position="307"/>
    </location>
    <ligand>
        <name>ADP</name>
        <dbReference type="ChEBI" id="CHEBI:456216"/>
    </ligand>
</feature>
<dbReference type="PROSITE" id="PS00445">
    <property type="entry name" value="FGGY_KINASES_2"/>
    <property type="match status" value="1"/>
</dbReference>
<feature type="binding site" evidence="9">
    <location>
        <position position="82"/>
    </location>
    <ligand>
        <name>glycerol</name>
        <dbReference type="ChEBI" id="CHEBI:17754"/>
    </ligand>
</feature>
<keyword evidence="4 9" id="KW-0547">Nucleotide-binding</keyword>
<dbReference type="InterPro" id="IPR018484">
    <property type="entry name" value="FGGY_N"/>
</dbReference>
<dbReference type="InterPro" id="IPR005999">
    <property type="entry name" value="Glycerol_kin"/>
</dbReference>
<gene>
    <name evidence="9 13" type="primary">glpK</name>
    <name evidence="13" type="ORF">CU320_04180</name>
</gene>
<keyword evidence="5 9" id="KW-0418">Kinase</keyword>
<protein>
    <recommendedName>
        <fullName evidence="9">Glycerol kinase</fullName>
        <ecNumber evidence="9">2.7.1.30</ecNumber>
    </recommendedName>
    <alternativeName>
        <fullName evidence="9">ATP:glycerol 3-phosphotransferase</fullName>
    </alternativeName>
    <alternativeName>
        <fullName evidence="9">Glycerokinase</fullName>
        <shortName evidence="9">GK</shortName>
    </alternativeName>
</protein>